<dbReference type="AlphaFoldDB" id="A0A9D4R6R9"/>
<reference evidence="2" key="1">
    <citation type="journal article" date="2019" name="bioRxiv">
        <title>The Genome of the Zebra Mussel, Dreissena polymorpha: A Resource for Invasive Species Research.</title>
        <authorList>
            <person name="McCartney M.A."/>
            <person name="Auch B."/>
            <person name="Kono T."/>
            <person name="Mallez S."/>
            <person name="Zhang Y."/>
            <person name="Obille A."/>
            <person name="Becker A."/>
            <person name="Abrahante J.E."/>
            <person name="Garbe J."/>
            <person name="Badalamenti J.P."/>
            <person name="Herman A."/>
            <person name="Mangelson H."/>
            <person name="Liachko I."/>
            <person name="Sullivan S."/>
            <person name="Sone E.D."/>
            <person name="Koren S."/>
            <person name="Silverstein K.A.T."/>
            <person name="Beckman K.B."/>
            <person name="Gohl D.M."/>
        </authorList>
    </citation>
    <scope>NUCLEOTIDE SEQUENCE</scope>
    <source>
        <strain evidence="2">Duluth1</strain>
        <tissue evidence="2">Whole animal</tissue>
    </source>
</reference>
<accession>A0A9D4R6R9</accession>
<sequence length="96" mass="10521">MSTVALKSISLKLKGLGELLEDWSQALDKDHYAAAIIMDLSKAFDCLPHDILLSKLSAYESRDTKTSPTTSLESTDCNNNRDVSDDIGLNDAFLTI</sequence>
<organism evidence="2 3">
    <name type="scientific">Dreissena polymorpha</name>
    <name type="common">Zebra mussel</name>
    <name type="synonym">Mytilus polymorpha</name>
    <dbReference type="NCBI Taxonomy" id="45954"/>
    <lineage>
        <taxon>Eukaryota</taxon>
        <taxon>Metazoa</taxon>
        <taxon>Spiralia</taxon>
        <taxon>Lophotrochozoa</taxon>
        <taxon>Mollusca</taxon>
        <taxon>Bivalvia</taxon>
        <taxon>Autobranchia</taxon>
        <taxon>Heteroconchia</taxon>
        <taxon>Euheterodonta</taxon>
        <taxon>Imparidentia</taxon>
        <taxon>Neoheterodontei</taxon>
        <taxon>Myida</taxon>
        <taxon>Dreissenoidea</taxon>
        <taxon>Dreissenidae</taxon>
        <taxon>Dreissena</taxon>
    </lineage>
</organism>
<dbReference type="EMBL" id="JAIWYP010000003">
    <property type="protein sequence ID" value="KAH3857191.1"/>
    <property type="molecule type" value="Genomic_DNA"/>
</dbReference>
<evidence type="ECO:0000313" key="3">
    <source>
        <dbReference type="Proteomes" id="UP000828390"/>
    </source>
</evidence>
<evidence type="ECO:0000256" key="1">
    <source>
        <dbReference type="SAM" id="MobiDB-lite"/>
    </source>
</evidence>
<evidence type="ECO:0000313" key="2">
    <source>
        <dbReference type="EMBL" id="KAH3857191.1"/>
    </source>
</evidence>
<feature type="compositionally biased region" description="Polar residues" evidence="1">
    <location>
        <begin position="66"/>
        <end position="81"/>
    </location>
</feature>
<gene>
    <name evidence="2" type="ORF">DPMN_099794</name>
</gene>
<feature type="region of interest" description="Disordered" evidence="1">
    <location>
        <begin position="61"/>
        <end position="83"/>
    </location>
</feature>
<evidence type="ECO:0008006" key="4">
    <source>
        <dbReference type="Google" id="ProtNLM"/>
    </source>
</evidence>
<keyword evidence="3" id="KW-1185">Reference proteome</keyword>
<name>A0A9D4R6R9_DREPO</name>
<protein>
    <recommendedName>
        <fullName evidence="4">Reverse transcriptase domain-containing protein</fullName>
    </recommendedName>
</protein>
<reference evidence="2" key="2">
    <citation type="submission" date="2020-11" db="EMBL/GenBank/DDBJ databases">
        <authorList>
            <person name="McCartney M.A."/>
            <person name="Auch B."/>
            <person name="Kono T."/>
            <person name="Mallez S."/>
            <person name="Becker A."/>
            <person name="Gohl D.M."/>
            <person name="Silverstein K.A.T."/>
            <person name="Koren S."/>
            <person name="Bechman K.B."/>
            <person name="Herman A."/>
            <person name="Abrahante J.E."/>
            <person name="Garbe J."/>
        </authorList>
    </citation>
    <scope>NUCLEOTIDE SEQUENCE</scope>
    <source>
        <strain evidence="2">Duluth1</strain>
        <tissue evidence="2">Whole animal</tissue>
    </source>
</reference>
<proteinExistence type="predicted"/>
<dbReference type="Proteomes" id="UP000828390">
    <property type="component" value="Unassembled WGS sequence"/>
</dbReference>
<comment type="caution">
    <text evidence="2">The sequence shown here is derived from an EMBL/GenBank/DDBJ whole genome shotgun (WGS) entry which is preliminary data.</text>
</comment>